<dbReference type="NCBIfam" id="TIGR00089">
    <property type="entry name" value="MiaB/RimO family radical SAM methylthiotransferase"/>
    <property type="match status" value="1"/>
</dbReference>
<dbReference type="PROSITE" id="PS51449">
    <property type="entry name" value="MTTASE_N"/>
    <property type="match status" value="1"/>
</dbReference>
<dbReference type="PROSITE" id="PS51918">
    <property type="entry name" value="RADICAL_SAM"/>
    <property type="match status" value="1"/>
</dbReference>
<dbReference type="SFLD" id="SFLDG01061">
    <property type="entry name" value="methylthiotransferase"/>
    <property type="match status" value="1"/>
</dbReference>
<evidence type="ECO:0000259" key="10">
    <source>
        <dbReference type="PROSITE" id="PS51449"/>
    </source>
</evidence>
<dbReference type="GO" id="GO:0005840">
    <property type="term" value="C:ribosome"/>
    <property type="evidence" value="ECO:0007669"/>
    <property type="project" value="UniProtKB-KW"/>
</dbReference>
<evidence type="ECO:0000313" key="12">
    <source>
        <dbReference type="EMBL" id="OPJ61821.1"/>
    </source>
</evidence>
<comment type="similarity">
    <text evidence="8">Belongs to the methylthiotransferase family. RimO subfamily.</text>
</comment>
<dbReference type="GO" id="GO:0140101">
    <property type="term" value="F:catalytic activity, acting on a tRNA"/>
    <property type="evidence" value="ECO:0007669"/>
    <property type="project" value="UniProtKB-ARBA"/>
</dbReference>
<dbReference type="GO" id="GO:0046872">
    <property type="term" value="F:metal ion binding"/>
    <property type="evidence" value="ECO:0007669"/>
    <property type="project" value="UniProtKB-KW"/>
</dbReference>
<dbReference type="GO" id="GO:0103039">
    <property type="term" value="F:protein methylthiotransferase activity"/>
    <property type="evidence" value="ECO:0007669"/>
    <property type="project" value="UniProtKB-EC"/>
</dbReference>
<feature type="domain" description="Radical SAM core" evidence="11">
    <location>
        <begin position="141"/>
        <end position="371"/>
    </location>
</feature>
<feature type="binding site" evidence="8">
    <location>
        <position position="162"/>
    </location>
    <ligand>
        <name>[4Fe-4S] cluster</name>
        <dbReference type="ChEBI" id="CHEBI:49883"/>
        <label>2</label>
        <note>4Fe-4S-S-AdoMet</note>
    </ligand>
</feature>
<dbReference type="STRING" id="1450648.CLORY_21270"/>
<dbReference type="FunFam" id="3.80.30.20:FF:000001">
    <property type="entry name" value="tRNA-2-methylthio-N(6)-dimethylallyladenosine synthase 2"/>
    <property type="match status" value="1"/>
</dbReference>
<keyword evidence="3 8" id="KW-0808">Transferase</keyword>
<evidence type="ECO:0000259" key="11">
    <source>
        <dbReference type="PROSITE" id="PS51918"/>
    </source>
</evidence>
<keyword evidence="1 8" id="KW-0004">4Fe-4S</keyword>
<dbReference type="RefSeq" id="WP_079424087.1">
    <property type="nucleotide sequence ID" value="NZ_MZGV01000019.1"/>
</dbReference>
<dbReference type="Proteomes" id="UP000190080">
    <property type="component" value="Unassembled WGS sequence"/>
</dbReference>
<dbReference type="PANTHER" id="PTHR43837">
    <property type="entry name" value="RIBOSOMAL PROTEIN S12 METHYLTHIOTRANSFERASE RIMO"/>
    <property type="match status" value="1"/>
</dbReference>
<comment type="catalytic activity">
    <reaction evidence="8">
        <text>L-aspartate(89)-[ribosomal protein uS12]-hydrogen + (sulfur carrier)-SH + AH2 + 2 S-adenosyl-L-methionine = 3-methylsulfanyl-L-aspartate(89)-[ribosomal protein uS12]-hydrogen + (sulfur carrier)-H + 5'-deoxyadenosine + L-methionine + A + S-adenosyl-L-homocysteine + 2 H(+)</text>
        <dbReference type="Rhea" id="RHEA:37087"/>
        <dbReference type="Rhea" id="RHEA-COMP:10460"/>
        <dbReference type="Rhea" id="RHEA-COMP:10461"/>
        <dbReference type="Rhea" id="RHEA-COMP:14737"/>
        <dbReference type="Rhea" id="RHEA-COMP:14739"/>
        <dbReference type="ChEBI" id="CHEBI:13193"/>
        <dbReference type="ChEBI" id="CHEBI:15378"/>
        <dbReference type="ChEBI" id="CHEBI:17319"/>
        <dbReference type="ChEBI" id="CHEBI:17499"/>
        <dbReference type="ChEBI" id="CHEBI:29917"/>
        <dbReference type="ChEBI" id="CHEBI:29961"/>
        <dbReference type="ChEBI" id="CHEBI:57844"/>
        <dbReference type="ChEBI" id="CHEBI:57856"/>
        <dbReference type="ChEBI" id="CHEBI:59789"/>
        <dbReference type="ChEBI" id="CHEBI:64428"/>
        <dbReference type="ChEBI" id="CHEBI:73599"/>
        <dbReference type="EC" id="2.8.4.4"/>
    </reaction>
</comment>
<dbReference type="PROSITE" id="PS01278">
    <property type="entry name" value="MTTASE_RADICAL"/>
    <property type="match status" value="1"/>
</dbReference>
<dbReference type="SFLD" id="SFLDF00274">
    <property type="entry name" value="ribosomal_protein_S12_methylth"/>
    <property type="match status" value="1"/>
</dbReference>
<dbReference type="InterPro" id="IPR002792">
    <property type="entry name" value="TRAM_dom"/>
</dbReference>
<keyword evidence="7 8" id="KW-0411">Iron-sulfur</keyword>
<dbReference type="EC" id="2.8.4.4" evidence="8"/>
<evidence type="ECO:0000313" key="13">
    <source>
        <dbReference type="Proteomes" id="UP000190080"/>
    </source>
</evidence>
<dbReference type="AlphaFoldDB" id="A0A1V4IP45"/>
<comment type="subcellular location">
    <subcellularLocation>
        <location evidence="8">Cytoplasm</location>
    </subcellularLocation>
</comment>
<dbReference type="InterPro" id="IPR007197">
    <property type="entry name" value="rSAM"/>
</dbReference>
<dbReference type="InterPro" id="IPR058240">
    <property type="entry name" value="rSAM_sf"/>
</dbReference>
<dbReference type="InterPro" id="IPR020612">
    <property type="entry name" value="Methylthiotransferase_CS"/>
</dbReference>
<dbReference type="SMART" id="SM00729">
    <property type="entry name" value="Elp3"/>
    <property type="match status" value="1"/>
</dbReference>
<dbReference type="GO" id="GO:0005829">
    <property type="term" value="C:cytosol"/>
    <property type="evidence" value="ECO:0007669"/>
    <property type="project" value="TreeGrafter"/>
</dbReference>
<comment type="caution">
    <text evidence="12">The sequence shown here is derived from an EMBL/GenBank/DDBJ whole genome shotgun (WGS) entry which is preliminary data.</text>
</comment>
<dbReference type="InterPro" id="IPR012340">
    <property type="entry name" value="NA-bd_OB-fold"/>
</dbReference>
<evidence type="ECO:0000259" key="9">
    <source>
        <dbReference type="PROSITE" id="PS50926"/>
    </source>
</evidence>
<dbReference type="Pfam" id="PF00919">
    <property type="entry name" value="UPF0004"/>
    <property type="match status" value="1"/>
</dbReference>
<keyword evidence="12" id="KW-0687">Ribonucleoprotein</keyword>
<accession>A0A1V4IP45</accession>
<keyword evidence="12" id="KW-0689">Ribosomal protein</keyword>
<evidence type="ECO:0000256" key="4">
    <source>
        <dbReference type="ARBA" id="ARBA00022691"/>
    </source>
</evidence>
<evidence type="ECO:0000256" key="8">
    <source>
        <dbReference type="HAMAP-Rule" id="MF_01865"/>
    </source>
</evidence>
<feature type="binding site" evidence="8">
    <location>
        <position position="155"/>
    </location>
    <ligand>
        <name>[4Fe-4S] cluster</name>
        <dbReference type="ChEBI" id="CHEBI:49883"/>
        <label>2</label>
        <note>4Fe-4S-S-AdoMet</note>
    </ligand>
</feature>
<dbReference type="Pfam" id="PF18693">
    <property type="entry name" value="TRAM_2"/>
    <property type="match status" value="1"/>
</dbReference>
<evidence type="ECO:0000256" key="6">
    <source>
        <dbReference type="ARBA" id="ARBA00023004"/>
    </source>
</evidence>
<dbReference type="InterPro" id="IPR038135">
    <property type="entry name" value="Methylthiotransferase_N_sf"/>
</dbReference>
<dbReference type="EMBL" id="MZGV01000019">
    <property type="protein sequence ID" value="OPJ61821.1"/>
    <property type="molecule type" value="Genomic_DNA"/>
</dbReference>
<dbReference type="OrthoDB" id="9805215at2"/>
<dbReference type="SUPFAM" id="SSF102114">
    <property type="entry name" value="Radical SAM enzymes"/>
    <property type="match status" value="1"/>
</dbReference>
<keyword evidence="6 8" id="KW-0408">Iron</keyword>
<dbReference type="InterPro" id="IPR023404">
    <property type="entry name" value="rSAM_horseshoe"/>
</dbReference>
<dbReference type="InterPro" id="IPR006638">
    <property type="entry name" value="Elp3/MiaA/NifB-like_rSAM"/>
</dbReference>
<evidence type="ECO:0000256" key="3">
    <source>
        <dbReference type="ARBA" id="ARBA00022679"/>
    </source>
</evidence>
<keyword evidence="2 8" id="KW-0963">Cytoplasm</keyword>
<comment type="function">
    <text evidence="8">Catalyzes the methylthiolation of an aspartic acid residue of ribosomal protein uS12.</text>
</comment>
<dbReference type="Gene3D" id="3.40.50.12160">
    <property type="entry name" value="Methylthiotransferase, N-terminal domain"/>
    <property type="match status" value="1"/>
</dbReference>
<sequence length="444" mass="50948">MAKYKVGIVSLGCDKNRVDTEILLGSLKNKFEIISDPKEAHIIVVNTCGFIESSKQESINTILEMAEYKKNYKCEVLIATGCLTQRYSKEIAELIPEIDIVLGVNNYKDVEDCIRDFYENKQKIILCSNSNEINEGERVISTGNNYAYLRIGEGCNNNCTYCAIPKIRGSYRSRSIEHIVEEASSIAKMGVKELIIVAQDTTMYGIDLYKKKVLPDLLNRLSQIDDIEWIRLLYCYPEEITDELIEVIASNKKICKYIDIPIQHISNNILKKMGRRGTKEQIVEVINKLKKKVPEITIRTTFIVGFPGETEEDFNELKEFTENIKFDNLGVFRYSAEEGTAAERLNNKISDEIKIQRQNEIMKLQQQISYNNNKGKIGMVYNTLLEDENEEYYIGRSQHMAPDVDGIIYVSKVKGINKGEFVKIKIREALEYDLIGDVYYESSK</sequence>
<dbReference type="PROSITE" id="PS50926">
    <property type="entry name" value="TRAM"/>
    <property type="match status" value="1"/>
</dbReference>
<feature type="binding site" evidence="8">
    <location>
        <position position="13"/>
    </location>
    <ligand>
        <name>[4Fe-4S] cluster</name>
        <dbReference type="ChEBI" id="CHEBI:49883"/>
        <label>1</label>
    </ligand>
</feature>
<proteinExistence type="inferred from homology"/>
<keyword evidence="4 8" id="KW-0949">S-adenosyl-L-methionine</keyword>
<dbReference type="SFLD" id="SFLDS00029">
    <property type="entry name" value="Radical_SAM"/>
    <property type="match status" value="1"/>
</dbReference>
<dbReference type="PANTHER" id="PTHR43837:SF1">
    <property type="entry name" value="RIBOSOMAL PROTEIN US12 METHYLTHIOTRANSFERASE RIMO"/>
    <property type="match status" value="1"/>
</dbReference>
<feature type="domain" description="TRAM" evidence="9">
    <location>
        <begin position="374"/>
        <end position="440"/>
    </location>
</feature>
<comment type="cofactor">
    <cofactor evidence="8">
        <name>[4Fe-4S] cluster</name>
        <dbReference type="ChEBI" id="CHEBI:49883"/>
    </cofactor>
    <text evidence="8">Binds 2 [4Fe-4S] clusters. One cluster is coordinated with 3 cysteines and an exchangeable S-adenosyl-L-methionine.</text>
</comment>
<protein>
    <recommendedName>
        <fullName evidence="8">Ribosomal protein uS12 methylthiotransferase RimO</fullName>
        <shortName evidence="8">uS12 MTTase</shortName>
        <shortName evidence="8">uS12 methylthiotransferase</shortName>
        <ecNumber evidence="8">2.8.4.4</ecNumber>
    </recommendedName>
    <alternativeName>
        <fullName evidence="8">Ribosomal protein uS12 (aspartate-C(3))-methylthiotransferase</fullName>
    </alternativeName>
    <alternativeName>
        <fullName evidence="8">Ribosome maturation factor RimO</fullName>
    </alternativeName>
</protein>
<feature type="binding site" evidence="8">
    <location>
        <position position="159"/>
    </location>
    <ligand>
        <name>[4Fe-4S] cluster</name>
        <dbReference type="ChEBI" id="CHEBI:49883"/>
        <label>2</label>
        <note>4Fe-4S-S-AdoMet</note>
    </ligand>
</feature>
<gene>
    <name evidence="12" type="primary">rimO_2</name>
    <name evidence="8" type="synonym">rimO</name>
    <name evidence="12" type="ORF">CLORY_21270</name>
</gene>
<organism evidence="12 13">
    <name type="scientific">Clostridium oryzae</name>
    <dbReference type="NCBI Taxonomy" id="1450648"/>
    <lineage>
        <taxon>Bacteria</taxon>
        <taxon>Bacillati</taxon>
        <taxon>Bacillota</taxon>
        <taxon>Clostridia</taxon>
        <taxon>Eubacteriales</taxon>
        <taxon>Clostridiaceae</taxon>
        <taxon>Clostridium</taxon>
    </lineage>
</organism>
<dbReference type="SFLD" id="SFLDG01082">
    <property type="entry name" value="B12-binding_domain_containing"/>
    <property type="match status" value="1"/>
</dbReference>
<dbReference type="CDD" id="cd01335">
    <property type="entry name" value="Radical_SAM"/>
    <property type="match status" value="1"/>
</dbReference>
<dbReference type="InterPro" id="IPR005840">
    <property type="entry name" value="Ribosomal_uS12_MeSTrfase_RimO"/>
</dbReference>
<reference evidence="12 13" key="1">
    <citation type="submission" date="2017-03" db="EMBL/GenBank/DDBJ databases">
        <title>Genome sequence of Clostridium oryzae DSM 28571.</title>
        <authorList>
            <person name="Poehlein A."/>
            <person name="Daniel R."/>
        </authorList>
    </citation>
    <scope>NUCLEOTIDE SEQUENCE [LARGE SCALE GENOMIC DNA]</scope>
    <source>
        <strain evidence="12 13">DSM 28571</strain>
    </source>
</reference>
<dbReference type="Gene3D" id="2.40.50.140">
    <property type="entry name" value="Nucleic acid-binding proteins"/>
    <property type="match status" value="1"/>
</dbReference>
<dbReference type="GO" id="GO:0051539">
    <property type="term" value="F:4 iron, 4 sulfur cluster binding"/>
    <property type="evidence" value="ECO:0007669"/>
    <property type="project" value="UniProtKB-UniRule"/>
</dbReference>
<evidence type="ECO:0000256" key="7">
    <source>
        <dbReference type="ARBA" id="ARBA00023014"/>
    </source>
</evidence>
<dbReference type="NCBIfam" id="TIGR01125">
    <property type="entry name" value="30S ribosomal protein S12 methylthiotransferase RimO"/>
    <property type="match status" value="1"/>
</dbReference>
<keyword evidence="13" id="KW-1185">Reference proteome</keyword>
<evidence type="ECO:0000256" key="1">
    <source>
        <dbReference type="ARBA" id="ARBA00022485"/>
    </source>
</evidence>
<dbReference type="HAMAP" id="MF_01865">
    <property type="entry name" value="MTTase_RimO"/>
    <property type="match status" value="1"/>
</dbReference>
<dbReference type="InterPro" id="IPR013848">
    <property type="entry name" value="Methylthiotransferase_N"/>
</dbReference>
<keyword evidence="5 8" id="KW-0479">Metal-binding</keyword>
<evidence type="ECO:0000256" key="5">
    <source>
        <dbReference type="ARBA" id="ARBA00022723"/>
    </source>
</evidence>
<feature type="binding site" evidence="8">
    <location>
        <position position="82"/>
    </location>
    <ligand>
        <name>[4Fe-4S] cluster</name>
        <dbReference type="ChEBI" id="CHEBI:49883"/>
        <label>1</label>
    </ligand>
</feature>
<name>A0A1V4IP45_9CLOT</name>
<dbReference type="Pfam" id="PF04055">
    <property type="entry name" value="Radical_SAM"/>
    <property type="match status" value="1"/>
</dbReference>
<dbReference type="Gene3D" id="3.80.30.20">
    <property type="entry name" value="tm_1862 like domain"/>
    <property type="match status" value="1"/>
</dbReference>
<dbReference type="GO" id="GO:0035600">
    <property type="term" value="P:tRNA methylthiolation"/>
    <property type="evidence" value="ECO:0007669"/>
    <property type="project" value="UniProtKB-ARBA"/>
</dbReference>
<evidence type="ECO:0000256" key="2">
    <source>
        <dbReference type="ARBA" id="ARBA00022490"/>
    </source>
</evidence>
<dbReference type="InterPro" id="IPR005839">
    <property type="entry name" value="Methylthiotransferase"/>
</dbReference>
<dbReference type="GO" id="GO:0035599">
    <property type="term" value="F:aspartic acid methylthiotransferase activity"/>
    <property type="evidence" value="ECO:0007669"/>
    <property type="project" value="TreeGrafter"/>
</dbReference>
<feature type="domain" description="MTTase N-terminal" evidence="10">
    <location>
        <begin position="4"/>
        <end position="119"/>
    </location>
</feature>
<feature type="binding site" evidence="8">
    <location>
        <position position="48"/>
    </location>
    <ligand>
        <name>[4Fe-4S] cluster</name>
        <dbReference type="ChEBI" id="CHEBI:49883"/>
        <label>1</label>
    </ligand>
</feature>